<gene>
    <name evidence="1" type="ORF">MW7_003230</name>
</gene>
<evidence type="ECO:0000313" key="2">
    <source>
        <dbReference type="Proteomes" id="UP000004277"/>
    </source>
</evidence>
<sequence length="240" mass="24852">MDCIQVGAGPVQIVALHGIQGTRAAWLPLADMLADAATFTLPNLRGRGTAVRAAGPGDYALEAYAADAAEAIEARVRGPFILAGWSMGVSVALAYLARTGARRPTGLCLVSGTANLPEAPWFAATDAEALLAEVRARELRLGLKEAADHAAVVATWQAIRAQRQAGQLAAVREPALVIHGRDDGDSPWSHALALCAGLPHASLLGIGGAGHSVLTHNTEQVAAVLRGFLPVLSSPTKETR</sequence>
<protein>
    <submittedName>
        <fullName evidence="1">Alpha/beta fold hydrolase</fullName>
    </submittedName>
</protein>
<dbReference type="Proteomes" id="UP000004277">
    <property type="component" value="Unassembled WGS sequence"/>
</dbReference>
<keyword evidence="1" id="KW-0378">Hydrolase</keyword>
<organism evidence="1 2">
    <name type="scientific">Imbroritus primus</name>
    <dbReference type="NCBI Taxonomy" id="3058603"/>
    <lineage>
        <taxon>Bacteria</taxon>
        <taxon>Pseudomonadati</taxon>
        <taxon>Pseudomonadota</taxon>
        <taxon>Betaproteobacteria</taxon>
        <taxon>Burkholderiales</taxon>
        <taxon>Burkholderiaceae</taxon>
        <taxon>Imbroritus</taxon>
    </lineage>
</organism>
<reference evidence="1" key="1">
    <citation type="submission" date="2019-05" db="EMBL/GenBank/DDBJ databases">
        <title>Revised genome assembly of Burkholderiaceae (previously Ralstonia) sp. PBA.</title>
        <authorList>
            <person name="Gan H.M."/>
        </authorList>
    </citation>
    <scope>NUCLEOTIDE SEQUENCE</scope>
    <source>
        <strain evidence="1">PBA</strain>
    </source>
</reference>
<proteinExistence type="predicted"/>
<comment type="caution">
    <text evidence="1">The sequence shown here is derived from an EMBL/GenBank/DDBJ whole genome shotgun (WGS) entry which is preliminary data.</text>
</comment>
<dbReference type="EMBL" id="AKCV02000011">
    <property type="protein sequence ID" value="TMS59205.1"/>
    <property type="molecule type" value="Genomic_DNA"/>
</dbReference>
<accession>A0ACD3SSB5</accession>
<evidence type="ECO:0000313" key="1">
    <source>
        <dbReference type="EMBL" id="TMS59205.1"/>
    </source>
</evidence>
<name>A0ACD3SSB5_9BURK</name>
<keyword evidence="2" id="KW-1185">Reference proteome</keyword>